<evidence type="ECO:0000256" key="5">
    <source>
        <dbReference type="SAM" id="Phobius"/>
    </source>
</evidence>
<comment type="subcellular location">
    <subcellularLocation>
        <location evidence="1">Membrane</location>
        <topology evidence="1">Multi-pass membrane protein</topology>
    </subcellularLocation>
</comment>
<feature type="transmembrane region" description="Helical" evidence="5">
    <location>
        <begin position="235"/>
        <end position="256"/>
    </location>
</feature>
<dbReference type="AlphaFoldDB" id="A0A1M5ALN1"/>
<protein>
    <submittedName>
        <fullName evidence="7">ABC-2 type transport system permease protein</fullName>
    </submittedName>
</protein>
<evidence type="ECO:0000313" key="8">
    <source>
        <dbReference type="Proteomes" id="UP000184334"/>
    </source>
</evidence>
<comment type="caution">
    <text evidence="7">The sequence shown here is derived from an EMBL/GenBank/DDBJ whole genome shotgun (WGS) entry which is preliminary data.</text>
</comment>
<organism evidence="7 8">
    <name type="scientific">Marinitoga hydrogenitolerans (strain DSM 16785 / JCM 12826 / AT1271)</name>
    <dbReference type="NCBI Taxonomy" id="1122195"/>
    <lineage>
        <taxon>Bacteria</taxon>
        <taxon>Thermotogati</taxon>
        <taxon>Thermotogota</taxon>
        <taxon>Thermotogae</taxon>
        <taxon>Petrotogales</taxon>
        <taxon>Petrotogaceae</taxon>
        <taxon>Marinitoga</taxon>
    </lineage>
</organism>
<evidence type="ECO:0000259" key="6">
    <source>
        <dbReference type="Pfam" id="PF12698"/>
    </source>
</evidence>
<dbReference type="InterPro" id="IPR051784">
    <property type="entry name" value="Nod_factor_ABC_transporter"/>
</dbReference>
<evidence type="ECO:0000256" key="4">
    <source>
        <dbReference type="ARBA" id="ARBA00023136"/>
    </source>
</evidence>
<name>A0A1M5ALN1_MARH1</name>
<dbReference type="STRING" id="1122195.SAMN02745164_02222"/>
<evidence type="ECO:0000256" key="1">
    <source>
        <dbReference type="ARBA" id="ARBA00004141"/>
    </source>
</evidence>
<feature type="domain" description="ABC-2 type transporter transmembrane" evidence="6">
    <location>
        <begin position="93"/>
        <end position="248"/>
    </location>
</feature>
<accession>A0A1M5ALN1</accession>
<feature type="transmembrane region" description="Helical" evidence="5">
    <location>
        <begin position="61"/>
        <end position="85"/>
    </location>
</feature>
<feature type="transmembrane region" description="Helical" evidence="5">
    <location>
        <begin position="97"/>
        <end position="117"/>
    </location>
</feature>
<keyword evidence="3 5" id="KW-1133">Transmembrane helix</keyword>
<keyword evidence="4 5" id="KW-0472">Membrane</keyword>
<feature type="transmembrane region" description="Helical" evidence="5">
    <location>
        <begin position="147"/>
        <end position="171"/>
    </location>
</feature>
<gene>
    <name evidence="7" type="ORF">SAMN02745164_02222</name>
</gene>
<feature type="transmembrane region" description="Helical" evidence="5">
    <location>
        <begin position="20"/>
        <end position="41"/>
    </location>
</feature>
<evidence type="ECO:0000256" key="3">
    <source>
        <dbReference type="ARBA" id="ARBA00022989"/>
    </source>
</evidence>
<proteinExistence type="predicted"/>
<keyword evidence="8" id="KW-1185">Reference proteome</keyword>
<sequence>MVNSLYLAKANFLTAKKYKIDWYGAFFTPLLTILPVFLLFYFGEKSGLVQFFYGNTNTKNIFGYILIGAAYWNYIEVLWGVIFTLRHYMRIGQLEEIFLMPINPFGYIFGWSVLGILKVTLESIPIIILSILFNLTTLNFMNFIVSVGVFVISMLASFGFVFFFFGITLLFKDGDELVSLIGNAAPLLGGMFFPITVLPNFLKIFSYLFPFSWGLDLMRHLLMNTNTILEINSEYIILTIISIVYLISGIITFKILEKKSRKKGFQGF</sequence>
<reference evidence="7" key="1">
    <citation type="submission" date="2016-11" db="EMBL/GenBank/DDBJ databases">
        <authorList>
            <person name="Varghese N."/>
            <person name="Submissions S."/>
        </authorList>
    </citation>
    <scope>NUCLEOTIDE SEQUENCE [LARGE SCALE GENOMIC DNA]</scope>
    <source>
        <strain evidence="7">DSM 16785</strain>
    </source>
</reference>
<dbReference type="OrthoDB" id="42944at2"/>
<evidence type="ECO:0000313" key="7">
    <source>
        <dbReference type="EMBL" id="SHF31190.1"/>
    </source>
</evidence>
<feature type="transmembrane region" description="Helical" evidence="5">
    <location>
        <begin position="177"/>
        <end position="197"/>
    </location>
</feature>
<keyword evidence="2 5" id="KW-0812">Transmembrane</keyword>
<dbReference type="InterPro" id="IPR013525">
    <property type="entry name" value="ABC2_TM"/>
</dbReference>
<dbReference type="EMBL" id="FQUI01000067">
    <property type="protein sequence ID" value="SHF31190.1"/>
    <property type="molecule type" value="Genomic_DNA"/>
</dbReference>
<dbReference type="RefSeq" id="WP_072866080.1">
    <property type="nucleotide sequence ID" value="NZ_FQUI01000067.1"/>
</dbReference>
<dbReference type="Pfam" id="PF12698">
    <property type="entry name" value="ABC2_membrane_3"/>
    <property type="match status" value="1"/>
</dbReference>
<dbReference type="Proteomes" id="UP000184334">
    <property type="component" value="Unassembled WGS sequence"/>
</dbReference>
<dbReference type="PANTHER" id="PTHR43229:SF2">
    <property type="entry name" value="NODULATION PROTEIN J"/>
    <property type="match status" value="1"/>
</dbReference>
<evidence type="ECO:0000256" key="2">
    <source>
        <dbReference type="ARBA" id="ARBA00022692"/>
    </source>
</evidence>
<dbReference type="PANTHER" id="PTHR43229">
    <property type="entry name" value="NODULATION PROTEIN J"/>
    <property type="match status" value="1"/>
</dbReference>